<comment type="caution">
    <text evidence="1">The sequence shown here is derived from an EMBL/GenBank/DDBJ whole genome shotgun (WGS) entry which is preliminary data.</text>
</comment>
<name>A0AAW9Q7W8_9CYAN</name>
<dbReference type="Proteomes" id="UP001333818">
    <property type="component" value="Unassembled WGS sequence"/>
</dbReference>
<accession>A0AAW9Q7W8</accession>
<organism evidence="1 2">
    <name type="scientific">Tumidithrix elongata BACA0141</name>
    <dbReference type="NCBI Taxonomy" id="2716417"/>
    <lineage>
        <taxon>Bacteria</taxon>
        <taxon>Bacillati</taxon>
        <taxon>Cyanobacteriota</taxon>
        <taxon>Cyanophyceae</taxon>
        <taxon>Pseudanabaenales</taxon>
        <taxon>Pseudanabaenaceae</taxon>
        <taxon>Tumidithrix</taxon>
        <taxon>Tumidithrix elongata</taxon>
    </lineage>
</organism>
<dbReference type="RefSeq" id="WP_330486499.1">
    <property type="nucleotide sequence ID" value="NZ_JAZBJZ010000223.1"/>
</dbReference>
<proteinExistence type="predicted"/>
<gene>
    <name evidence="1" type="ORF">V2H45_25300</name>
</gene>
<reference evidence="1" key="1">
    <citation type="submission" date="2024-01" db="EMBL/GenBank/DDBJ databases">
        <title>Bank of Algae and Cyanobacteria of the Azores (BACA) strain genomes.</title>
        <authorList>
            <person name="Luz R."/>
            <person name="Cordeiro R."/>
            <person name="Fonseca A."/>
            <person name="Goncalves V."/>
        </authorList>
    </citation>
    <scope>NUCLEOTIDE SEQUENCE</scope>
    <source>
        <strain evidence="1">BACA0141</strain>
    </source>
</reference>
<keyword evidence="2" id="KW-1185">Reference proteome</keyword>
<protein>
    <submittedName>
        <fullName evidence="1">Uncharacterized protein</fullName>
    </submittedName>
</protein>
<dbReference type="EMBL" id="JAZBJZ010000223">
    <property type="protein sequence ID" value="MEE3720059.1"/>
    <property type="molecule type" value="Genomic_DNA"/>
</dbReference>
<evidence type="ECO:0000313" key="1">
    <source>
        <dbReference type="EMBL" id="MEE3720059.1"/>
    </source>
</evidence>
<sequence length="99" mass="11681">MRVKIVEQVIYINKDDVPQYKKGGSVVRNSYFWALRSIACQARRDRDWEYESEVWFALERMLISFAESGYLSTSETILEFPTDAEIPPVLRNISTWQEI</sequence>
<dbReference type="AlphaFoldDB" id="A0AAW9Q7W8"/>
<evidence type="ECO:0000313" key="2">
    <source>
        <dbReference type="Proteomes" id="UP001333818"/>
    </source>
</evidence>